<proteinExistence type="predicted"/>
<name>A0ABW5DNG5_9PROT</name>
<dbReference type="EMBL" id="JBHUIP010000003">
    <property type="protein sequence ID" value="MFD2262031.1"/>
    <property type="molecule type" value="Genomic_DNA"/>
</dbReference>
<feature type="signal peptide" evidence="1">
    <location>
        <begin position="1"/>
        <end position="19"/>
    </location>
</feature>
<dbReference type="InterPro" id="IPR018649">
    <property type="entry name" value="SHOCT"/>
</dbReference>
<accession>A0ABW5DNG5</accession>
<evidence type="ECO:0000256" key="1">
    <source>
        <dbReference type="SAM" id="SignalP"/>
    </source>
</evidence>
<feature type="domain" description="SHOCT" evidence="2">
    <location>
        <begin position="40"/>
        <end position="65"/>
    </location>
</feature>
<evidence type="ECO:0000313" key="4">
    <source>
        <dbReference type="Proteomes" id="UP001597295"/>
    </source>
</evidence>
<evidence type="ECO:0000313" key="3">
    <source>
        <dbReference type="EMBL" id="MFD2262031.1"/>
    </source>
</evidence>
<protein>
    <submittedName>
        <fullName evidence="3">SHOCT domain-containing protein</fullName>
    </submittedName>
</protein>
<gene>
    <name evidence="3" type="ORF">ACFSM5_03965</name>
</gene>
<reference evidence="4" key="1">
    <citation type="journal article" date="2019" name="Int. J. Syst. Evol. Microbiol.">
        <title>The Global Catalogue of Microorganisms (GCM) 10K type strain sequencing project: providing services to taxonomists for standard genome sequencing and annotation.</title>
        <authorList>
            <consortium name="The Broad Institute Genomics Platform"/>
            <consortium name="The Broad Institute Genome Sequencing Center for Infectious Disease"/>
            <person name="Wu L."/>
            <person name="Ma J."/>
        </authorList>
    </citation>
    <scope>NUCLEOTIDE SEQUENCE [LARGE SCALE GENOMIC DNA]</scope>
    <source>
        <strain evidence="4">CGMCC 1.19062</strain>
    </source>
</reference>
<keyword evidence="1" id="KW-0732">Signal</keyword>
<sequence length="69" mass="7495">MRLSHATLALTLLMGIPLAACGGDAETTTAVRGTTTGQSLIDLRRAYEQGLITQTEYEERRSDILARSE</sequence>
<keyword evidence="4" id="KW-1185">Reference proteome</keyword>
<dbReference type="Proteomes" id="UP001597295">
    <property type="component" value="Unassembled WGS sequence"/>
</dbReference>
<evidence type="ECO:0000259" key="2">
    <source>
        <dbReference type="Pfam" id="PF09851"/>
    </source>
</evidence>
<feature type="chain" id="PRO_5047462973" evidence="1">
    <location>
        <begin position="20"/>
        <end position="69"/>
    </location>
</feature>
<organism evidence="3 4">
    <name type="scientific">Lacibacterium aquatile</name>
    <dbReference type="NCBI Taxonomy" id="1168082"/>
    <lineage>
        <taxon>Bacteria</taxon>
        <taxon>Pseudomonadati</taxon>
        <taxon>Pseudomonadota</taxon>
        <taxon>Alphaproteobacteria</taxon>
        <taxon>Rhodospirillales</taxon>
        <taxon>Rhodospirillaceae</taxon>
    </lineage>
</organism>
<dbReference type="Pfam" id="PF09851">
    <property type="entry name" value="SHOCT"/>
    <property type="match status" value="1"/>
</dbReference>
<comment type="caution">
    <text evidence="3">The sequence shown here is derived from an EMBL/GenBank/DDBJ whole genome shotgun (WGS) entry which is preliminary data.</text>
</comment>
<dbReference type="RefSeq" id="WP_379874941.1">
    <property type="nucleotide sequence ID" value="NZ_JBHUIP010000003.1"/>
</dbReference>